<evidence type="ECO:0000256" key="1">
    <source>
        <dbReference type="SAM" id="Coils"/>
    </source>
</evidence>
<proteinExistence type="predicted"/>
<feature type="coiled-coil region" evidence="1">
    <location>
        <begin position="72"/>
        <end position="99"/>
    </location>
</feature>
<organism evidence="2 3">
    <name type="scientific">Triparma laevis f. longispina</name>
    <dbReference type="NCBI Taxonomy" id="1714387"/>
    <lineage>
        <taxon>Eukaryota</taxon>
        <taxon>Sar</taxon>
        <taxon>Stramenopiles</taxon>
        <taxon>Ochrophyta</taxon>
        <taxon>Bolidophyceae</taxon>
        <taxon>Parmales</taxon>
        <taxon>Triparmaceae</taxon>
        <taxon>Triparma</taxon>
    </lineage>
</organism>
<keyword evidence="1" id="KW-0175">Coiled coil</keyword>
<dbReference type="Proteomes" id="UP001165122">
    <property type="component" value="Unassembled WGS sequence"/>
</dbReference>
<dbReference type="EMBL" id="BRXW01000424">
    <property type="protein sequence ID" value="GMH53331.1"/>
    <property type="molecule type" value="Genomic_DNA"/>
</dbReference>
<reference evidence="3" key="1">
    <citation type="journal article" date="2023" name="Commun. Biol.">
        <title>Genome analysis of Parmales, the sister group of diatoms, reveals the evolutionary specialization of diatoms from phago-mixotrophs to photoautotrophs.</title>
        <authorList>
            <person name="Ban H."/>
            <person name="Sato S."/>
            <person name="Yoshikawa S."/>
            <person name="Yamada K."/>
            <person name="Nakamura Y."/>
            <person name="Ichinomiya M."/>
            <person name="Sato N."/>
            <person name="Blanc-Mathieu R."/>
            <person name="Endo H."/>
            <person name="Kuwata A."/>
            <person name="Ogata H."/>
        </authorList>
    </citation>
    <scope>NUCLEOTIDE SEQUENCE [LARGE SCALE GENOMIC DNA]</scope>
    <source>
        <strain evidence="3">NIES 3700</strain>
    </source>
</reference>
<dbReference type="OrthoDB" id="10610102at2759"/>
<evidence type="ECO:0000313" key="3">
    <source>
        <dbReference type="Proteomes" id="UP001165122"/>
    </source>
</evidence>
<comment type="caution">
    <text evidence="2">The sequence shown here is derived from an EMBL/GenBank/DDBJ whole genome shotgun (WGS) entry which is preliminary data.</text>
</comment>
<protein>
    <submittedName>
        <fullName evidence="2">Uncharacterized protein</fullName>
    </submittedName>
</protein>
<sequence length="109" mass="12170">MFSSILTVKKELHKFYDVVRARYSEAVLDPLFALADTLSKQVEGKKKYLKRTLASIKMAGQLNSELTVSGSDQKMAAANKALKEENENLKRKLKDAAIQMSACMESLTL</sequence>
<dbReference type="AlphaFoldDB" id="A0A9W6ZIH2"/>
<evidence type="ECO:0000313" key="2">
    <source>
        <dbReference type="EMBL" id="GMH53331.1"/>
    </source>
</evidence>
<name>A0A9W6ZIH2_9STRA</name>
<gene>
    <name evidence="2" type="ORF">TrLO_g12197</name>
</gene>
<keyword evidence="3" id="KW-1185">Reference proteome</keyword>
<accession>A0A9W6ZIH2</accession>